<name>A0A9D9H896_9LACO</name>
<dbReference type="AlphaFoldDB" id="A0A9D9H896"/>
<dbReference type="GO" id="GO:0005886">
    <property type="term" value="C:plasma membrane"/>
    <property type="evidence" value="ECO:0007669"/>
    <property type="project" value="TreeGrafter"/>
</dbReference>
<dbReference type="Proteomes" id="UP000823614">
    <property type="component" value="Unassembled WGS sequence"/>
</dbReference>
<reference evidence="2" key="2">
    <citation type="journal article" date="2021" name="PeerJ">
        <title>Extensive microbial diversity within the chicken gut microbiome revealed by metagenomics and culture.</title>
        <authorList>
            <person name="Gilroy R."/>
            <person name="Ravi A."/>
            <person name="Getino M."/>
            <person name="Pursley I."/>
            <person name="Horton D.L."/>
            <person name="Alikhan N.F."/>
            <person name="Baker D."/>
            <person name="Gharbi K."/>
            <person name="Hall N."/>
            <person name="Watson M."/>
            <person name="Adriaenssens E.M."/>
            <person name="Foster-Nyarko E."/>
            <person name="Jarju S."/>
            <person name="Secka A."/>
            <person name="Antonio M."/>
            <person name="Oren A."/>
            <person name="Chaudhuri R.R."/>
            <person name="La Ragione R."/>
            <person name="Hildebrand F."/>
            <person name="Pallen M.J."/>
        </authorList>
    </citation>
    <scope>NUCLEOTIDE SEQUENCE</scope>
    <source>
        <strain evidence="2">C6-149</strain>
    </source>
</reference>
<feature type="transmembrane region" description="Helical" evidence="1">
    <location>
        <begin position="165"/>
        <end position="193"/>
    </location>
</feature>
<dbReference type="InterPro" id="IPR008523">
    <property type="entry name" value="DUF805"/>
</dbReference>
<dbReference type="PANTHER" id="PTHR34980">
    <property type="entry name" value="INNER MEMBRANE PROTEIN-RELATED-RELATED"/>
    <property type="match status" value="1"/>
</dbReference>
<reference evidence="2" key="1">
    <citation type="submission" date="2020-10" db="EMBL/GenBank/DDBJ databases">
        <authorList>
            <person name="Gilroy R."/>
        </authorList>
    </citation>
    <scope>NUCLEOTIDE SEQUENCE</scope>
    <source>
        <strain evidence="2">C6-149</strain>
    </source>
</reference>
<dbReference type="PANTHER" id="PTHR34980:SF2">
    <property type="entry name" value="INNER MEMBRANE PROTEIN YHAH-RELATED"/>
    <property type="match status" value="1"/>
</dbReference>
<feature type="transmembrane region" description="Helical" evidence="1">
    <location>
        <begin position="26"/>
        <end position="43"/>
    </location>
</feature>
<keyword evidence="1" id="KW-0472">Membrane</keyword>
<comment type="caution">
    <text evidence="2">The sequence shown here is derived from an EMBL/GenBank/DDBJ whole genome shotgun (WGS) entry which is preliminary data.</text>
</comment>
<sequence>MNIWENYINSWKNIFNYKGKVGCKEYWWDIFCISLINLIIFLLRTSLFNLGGTVVTIVNIVFWIINLLVFLQYLSLSVRRLHSANLASHYQWFMLIPVIIFFIHCLPDNEINKDTPCYTMLDNGERISLQLNKKGYVTGIVPNAFKYMLHNLFNFKGKVNRGNYLWAWISWKLVSVIYEFLSAVVVTCIFLGMLQSHGQLGQMAMEAYMMPSLVMPVIIHLFREIVIICLFINIPVWVPKLALKIRRLREQEISPWWGLLILIRTVGQLVLMIVTLMPSKNSDSEFPSYEKEKTV</sequence>
<gene>
    <name evidence="2" type="ORF">IAA89_05215</name>
</gene>
<evidence type="ECO:0000313" key="3">
    <source>
        <dbReference type="Proteomes" id="UP000823614"/>
    </source>
</evidence>
<protein>
    <submittedName>
        <fullName evidence="2">DUF805 domain-containing protein</fullName>
    </submittedName>
</protein>
<dbReference type="EMBL" id="JADIMP010000085">
    <property type="protein sequence ID" value="MBO8441811.1"/>
    <property type="molecule type" value="Genomic_DNA"/>
</dbReference>
<proteinExistence type="predicted"/>
<dbReference type="Pfam" id="PF05656">
    <property type="entry name" value="DUF805"/>
    <property type="match status" value="2"/>
</dbReference>
<feature type="transmembrane region" description="Helical" evidence="1">
    <location>
        <begin position="256"/>
        <end position="277"/>
    </location>
</feature>
<feature type="transmembrane region" description="Helical" evidence="1">
    <location>
        <begin position="90"/>
        <end position="106"/>
    </location>
</feature>
<accession>A0A9D9H896</accession>
<feature type="transmembrane region" description="Helical" evidence="1">
    <location>
        <begin position="50"/>
        <end position="70"/>
    </location>
</feature>
<feature type="transmembrane region" description="Helical" evidence="1">
    <location>
        <begin position="213"/>
        <end position="236"/>
    </location>
</feature>
<evidence type="ECO:0000313" key="2">
    <source>
        <dbReference type="EMBL" id="MBO8441811.1"/>
    </source>
</evidence>
<keyword evidence="1" id="KW-0812">Transmembrane</keyword>
<evidence type="ECO:0000256" key="1">
    <source>
        <dbReference type="SAM" id="Phobius"/>
    </source>
</evidence>
<keyword evidence="1" id="KW-1133">Transmembrane helix</keyword>
<organism evidence="2 3">
    <name type="scientific">Candidatus Gallilactobacillus intestinavium</name>
    <dbReference type="NCBI Taxonomy" id="2840838"/>
    <lineage>
        <taxon>Bacteria</taxon>
        <taxon>Bacillati</taxon>
        <taxon>Bacillota</taxon>
        <taxon>Bacilli</taxon>
        <taxon>Lactobacillales</taxon>
        <taxon>Lactobacillaceae</taxon>
        <taxon>Lactobacillaceae incertae sedis</taxon>
        <taxon>Candidatus Gallilactobacillus</taxon>
    </lineage>
</organism>